<reference evidence="6" key="1">
    <citation type="submission" date="2023-06" db="EMBL/GenBank/DDBJ databases">
        <title>Genome-scale phylogeny and comparative genomics of the fungal order Sordariales.</title>
        <authorList>
            <consortium name="Lawrence Berkeley National Laboratory"/>
            <person name="Hensen N."/>
            <person name="Bonometti L."/>
            <person name="Westerberg I."/>
            <person name="Brannstrom I.O."/>
            <person name="Guillou S."/>
            <person name="Cros-Aarteil S."/>
            <person name="Calhoun S."/>
            <person name="Haridas S."/>
            <person name="Kuo A."/>
            <person name="Mondo S."/>
            <person name="Pangilinan J."/>
            <person name="Riley R."/>
            <person name="Labutti K."/>
            <person name="Andreopoulos B."/>
            <person name="Lipzen A."/>
            <person name="Chen C."/>
            <person name="Yanf M."/>
            <person name="Daum C."/>
            <person name="Ng V."/>
            <person name="Clum A."/>
            <person name="Steindorff A."/>
            <person name="Ohm R."/>
            <person name="Martin F."/>
            <person name="Silar P."/>
            <person name="Natvig D."/>
            <person name="Lalanne C."/>
            <person name="Gautier V."/>
            <person name="Ament-Velasquez S.L."/>
            <person name="Kruys A."/>
            <person name="Hutchinson M.I."/>
            <person name="Powell A.J."/>
            <person name="Barry K."/>
            <person name="Miller A.N."/>
            <person name="Grigoriev I.V."/>
            <person name="Debuchy R."/>
            <person name="Gladieux P."/>
            <person name="Thoren M.H."/>
            <person name="Johannesson H."/>
        </authorList>
    </citation>
    <scope>NUCLEOTIDE SEQUENCE</scope>
    <source>
        <strain evidence="6">PSN4</strain>
    </source>
</reference>
<evidence type="ECO:0000313" key="7">
    <source>
        <dbReference type="Proteomes" id="UP001239445"/>
    </source>
</evidence>
<dbReference type="Gene3D" id="3.50.50.100">
    <property type="match status" value="1"/>
</dbReference>
<evidence type="ECO:0000259" key="5">
    <source>
        <dbReference type="Pfam" id="PF07992"/>
    </source>
</evidence>
<gene>
    <name evidence="6" type="ORF">QBC47DRAFT_346755</name>
</gene>
<dbReference type="PANTHER" id="PTHR43735">
    <property type="entry name" value="APOPTOSIS-INDUCING FACTOR 1"/>
    <property type="match status" value="1"/>
</dbReference>
<protein>
    <submittedName>
        <fullName evidence="6">Amid-like mitochondrial oxidoreductase</fullName>
    </submittedName>
</protein>
<evidence type="ECO:0000313" key="6">
    <source>
        <dbReference type="EMBL" id="KAK1754055.1"/>
    </source>
</evidence>
<dbReference type="InterPro" id="IPR023753">
    <property type="entry name" value="FAD/NAD-binding_dom"/>
</dbReference>
<dbReference type="GO" id="GO:0050660">
    <property type="term" value="F:flavin adenine dinucleotide binding"/>
    <property type="evidence" value="ECO:0007669"/>
    <property type="project" value="TreeGrafter"/>
</dbReference>
<comment type="similarity">
    <text evidence="1">Belongs to the FAD-dependent oxidoreductase family.</text>
</comment>
<feature type="domain" description="FAD/NAD(P)-binding" evidence="5">
    <location>
        <begin position="10"/>
        <end position="344"/>
    </location>
</feature>
<dbReference type="PRINTS" id="PR00469">
    <property type="entry name" value="PNDRDTASEII"/>
</dbReference>
<dbReference type="PRINTS" id="PR00368">
    <property type="entry name" value="FADPNR"/>
</dbReference>
<name>A0AAJ0B9A2_9PEZI</name>
<keyword evidence="4" id="KW-0560">Oxidoreductase</keyword>
<dbReference type="PANTHER" id="PTHR43735:SF3">
    <property type="entry name" value="FERROPTOSIS SUPPRESSOR PROTEIN 1"/>
    <property type="match status" value="1"/>
</dbReference>
<evidence type="ECO:0000256" key="3">
    <source>
        <dbReference type="ARBA" id="ARBA00022827"/>
    </source>
</evidence>
<dbReference type="EMBL" id="MU839836">
    <property type="protein sequence ID" value="KAK1754055.1"/>
    <property type="molecule type" value="Genomic_DNA"/>
</dbReference>
<evidence type="ECO:0000256" key="4">
    <source>
        <dbReference type="ARBA" id="ARBA00023002"/>
    </source>
</evidence>
<comment type="caution">
    <text evidence="6">The sequence shown here is derived from an EMBL/GenBank/DDBJ whole genome shotgun (WGS) entry which is preliminary data.</text>
</comment>
<keyword evidence="7" id="KW-1185">Reference proteome</keyword>
<dbReference type="AlphaFoldDB" id="A0AAJ0B9A2"/>
<evidence type="ECO:0000256" key="1">
    <source>
        <dbReference type="ARBA" id="ARBA00006442"/>
    </source>
</evidence>
<dbReference type="Proteomes" id="UP001239445">
    <property type="component" value="Unassembled WGS sequence"/>
</dbReference>
<dbReference type="GO" id="GO:0004174">
    <property type="term" value="F:electron-transferring-flavoprotein dehydrogenase activity"/>
    <property type="evidence" value="ECO:0007669"/>
    <property type="project" value="TreeGrafter"/>
</dbReference>
<dbReference type="Pfam" id="PF07992">
    <property type="entry name" value="Pyr_redox_2"/>
    <property type="match status" value="1"/>
</dbReference>
<accession>A0AAJ0B9A2</accession>
<dbReference type="InterPro" id="IPR036188">
    <property type="entry name" value="FAD/NAD-bd_sf"/>
</dbReference>
<keyword evidence="3" id="KW-0274">FAD</keyword>
<keyword evidence="2" id="KW-0285">Flavoprotein</keyword>
<organism evidence="6 7">
    <name type="scientific">Echria macrotheca</name>
    <dbReference type="NCBI Taxonomy" id="438768"/>
    <lineage>
        <taxon>Eukaryota</taxon>
        <taxon>Fungi</taxon>
        <taxon>Dikarya</taxon>
        <taxon>Ascomycota</taxon>
        <taxon>Pezizomycotina</taxon>
        <taxon>Sordariomycetes</taxon>
        <taxon>Sordariomycetidae</taxon>
        <taxon>Sordariales</taxon>
        <taxon>Schizotheciaceae</taxon>
        <taxon>Echria</taxon>
    </lineage>
</organism>
<sequence length="422" mass="45298">MAKSTDNKKNIIIVGGSYAGVSTAHYLLKHVLPLLDDTHQVLLISSSTQVFSRPACPRAMISDAYFDQAKLFVDLASQFRQYPAASFRFVHAAVTAVTAPSASRTVSFRLLSGDQKGSAESITYHSIVLATGSAAASPLHGLPAGGDVVSLKAAWSAFRAALPAARRIVIAGGGPSGVETAGELGEHLNGRVSSSWIPFVERENKKPKVEIILVTGGERILPFLREDVAARAERYLAALGVRVVKCARVVGVSPPGAGEENDTRVAERASVTLDSGDVLEADLYIPCTGTRANTGYIAERGWLAGDGRVETDPRTLRVERAGAGVYAIGDVSSFARPAIHNITEAVPVLGSVMKRDLLGTGEEREFREDMRKSQFVPVGRSKGVGLAMGWKVPSFIVWLVKGRDYWLWTTPALWSGKQWAKE</sequence>
<dbReference type="SUPFAM" id="SSF51905">
    <property type="entry name" value="FAD/NAD(P)-binding domain"/>
    <property type="match status" value="1"/>
</dbReference>
<evidence type="ECO:0000256" key="2">
    <source>
        <dbReference type="ARBA" id="ARBA00022630"/>
    </source>
</evidence>
<dbReference type="GO" id="GO:0005737">
    <property type="term" value="C:cytoplasm"/>
    <property type="evidence" value="ECO:0007669"/>
    <property type="project" value="TreeGrafter"/>
</dbReference>
<proteinExistence type="inferred from homology"/>